<dbReference type="Proteomes" id="UP000654075">
    <property type="component" value="Unassembled WGS sequence"/>
</dbReference>
<evidence type="ECO:0000313" key="3">
    <source>
        <dbReference type="EMBL" id="CAE8700802.1"/>
    </source>
</evidence>
<organism evidence="3 4">
    <name type="scientific">Polarella glacialis</name>
    <name type="common">Dinoflagellate</name>
    <dbReference type="NCBI Taxonomy" id="89957"/>
    <lineage>
        <taxon>Eukaryota</taxon>
        <taxon>Sar</taxon>
        <taxon>Alveolata</taxon>
        <taxon>Dinophyceae</taxon>
        <taxon>Suessiales</taxon>
        <taxon>Suessiaceae</taxon>
        <taxon>Polarella</taxon>
    </lineage>
</organism>
<feature type="compositionally biased region" description="Polar residues" evidence="1">
    <location>
        <begin position="587"/>
        <end position="596"/>
    </location>
</feature>
<dbReference type="EMBL" id="CAJNNW010029594">
    <property type="protein sequence ID" value="CAE8700802.1"/>
    <property type="molecule type" value="Genomic_DNA"/>
</dbReference>
<gene>
    <name evidence="2" type="ORF">PGLA1383_LOCUS12991</name>
    <name evidence="3" type="ORF">PGLA2088_LOCUS31790</name>
</gene>
<feature type="region of interest" description="Disordered" evidence="1">
    <location>
        <begin position="385"/>
        <end position="405"/>
    </location>
</feature>
<feature type="region of interest" description="Disordered" evidence="1">
    <location>
        <begin position="92"/>
        <end position="130"/>
    </location>
</feature>
<name>A0A813KJP9_POLGL</name>
<proteinExistence type="predicted"/>
<comment type="caution">
    <text evidence="3">The sequence shown here is derived from an EMBL/GenBank/DDBJ whole genome shotgun (WGS) entry which is preliminary data.</text>
</comment>
<evidence type="ECO:0000313" key="4">
    <source>
        <dbReference type="Proteomes" id="UP000626109"/>
    </source>
</evidence>
<feature type="compositionally biased region" description="Low complexity" evidence="1">
    <location>
        <begin position="111"/>
        <end position="128"/>
    </location>
</feature>
<dbReference type="AlphaFoldDB" id="A0A813KJP9"/>
<dbReference type="Proteomes" id="UP000626109">
    <property type="component" value="Unassembled WGS sequence"/>
</dbReference>
<accession>A0A813KJP9</accession>
<evidence type="ECO:0000313" key="2">
    <source>
        <dbReference type="EMBL" id="CAE8594448.1"/>
    </source>
</evidence>
<dbReference type="EMBL" id="CAJNNV010007075">
    <property type="protein sequence ID" value="CAE8594448.1"/>
    <property type="molecule type" value="Genomic_DNA"/>
</dbReference>
<evidence type="ECO:0000313" key="5">
    <source>
        <dbReference type="Proteomes" id="UP000654075"/>
    </source>
</evidence>
<protein>
    <submittedName>
        <fullName evidence="3">Uncharacterized protein</fullName>
    </submittedName>
</protein>
<feature type="compositionally biased region" description="Basic and acidic residues" evidence="1">
    <location>
        <begin position="42"/>
        <end position="60"/>
    </location>
</feature>
<sequence length="596" mass="66295">MWTTVRPALRAQLAVGSLSRALPASTRRTQSSVPDLEQEALGEGRRAQDARSRRAKELRPAELGSLGSESPGLAFDAPLLADSLALGAGSSLQIGGSRPSHTRSAEAPGFPAALQTPQAPQASQPARADFARPDRRAVAFALQPAQAVPTPPPQEGSLPRQKQELPRLRLPGEEESDWPEDLQAEFQLAFERESRLLAERRAAEMRPEISEEWASIAGKLAGEWEAVHKGRSGSARRLRFHVIEEDGKGGLRTKSTRIGRAGCQETAEVGLWLNSTGSVVWGKGDVVLDMTCLTSSTLRWEHSNGTVWEWVRRRRAERSVDADAEEGGPKAPNQASWRWTAVPFREVKDPADSQKAYQKASKRLAMFVLESASRQVWAKAEEGLTSEAKRAQDEEEDAQDAGLREEEEEMRAAWEAAYSAAKERAEKGDPIAVAGELAFFEDRLDEGNYLRVRSAESFWQRTKLDITEANLVLLSHPAVQERVFRCFRSSRGAAKPEIILQLRTFVARWCSRFANSSRPAARWQLWQRPPRAIERAPEEKQRQRVEASLRAVSNASGPLSWFALRELLLEGPGRPGQRRVKEHKVQNESTLANRIQ</sequence>
<reference evidence="3" key="1">
    <citation type="submission" date="2021-02" db="EMBL/GenBank/DDBJ databases">
        <authorList>
            <person name="Dougan E. K."/>
            <person name="Rhodes N."/>
            <person name="Thang M."/>
            <person name="Chan C."/>
        </authorList>
    </citation>
    <scope>NUCLEOTIDE SEQUENCE</scope>
</reference>
<feature type="region of interest" description="Disordered" evidence="1">
    <location>
        <begin position="143"/>
        <end position="165"/>
    </location>
</feature>
<feature type="compositionally biased region" description="Acidic residues" evidence="1">
    <location>
        <begin position="393"/>
        <end position="405"/>
    </location>
</feature>
<feature type="region of interest" description="Disordered" evidence="1">
    <location>
        <begin position="575"/>
        <end position="596"/>
    </location>
</feature>
<dbReference type="OrthoDB" id="10267963at2759"/>
<evidence type="ECO:0000256" key="1">
    <source>
        <dbReference type="SAM" id="MobiDB-lite"/>
    </source>
</evidence>
<keyword evidence="5" id="KW-1185">Reference proteome</keyword>
<feature type="region of interest" description="Disordered" evidence="1">
    <location>
        <begin position="19"/>
        <end position="70"/>
    </location>
</feature>